<organism evidence="2 3">
    <name type="scientific">Gloeothece verrucosa (strain PCC 7822)</name>
    <name type="common">Cyanothece sp. (strain PCC 7822)</name>
    <dbReference type="NCBI Taxonomy" id="497965"/>
    <lineage>
        <taxon>Bacteria</taxon>
        <taxon>Bacillati</taxon>
        <taxon>Cyanobacteriota</taxon>
        <taxon>Cyanophyceae</taxon>
        <taxon>Oscillatoriophycideae</taxon>
        <taxon>Chroococcales</taxon>
        <taxon>Aphanothecaceae</taxon>
        <taxon>Gloeothece</taxon>
        <taxon>Gloeothece verrucosa</taxon>
    </lineage>
</organism>
<sequence length="89" mass="10081">MSTAESKYFNHHLVHMKINRTIHKLETLQLLGLIMSGFMALSGVLLISEVMGIFLIIMSLFGSLFLYVFIQGWIGVLTILTQIEINSRP</sequence>
<dbReference type="HOGENOM" id="CLU_2449692_0_0_3"/>
<proteinExistence type="predicted"/>
<accession>E0U5R0</accession>
<protein>
    <submittedName>
        <fullName evidence="2">Uncharacterized protein</fullName>
    </submittedName>
</protein>
<reference evidence="3" key="1">
    <citation type="journal article" date="2011" name="MBio">
        <title>Novel metabolic attributes of the genus Cyanothece, comprising a group of unicellular nitrogen-fixing Cyanobacteria.</title>
        <authorList>
            <person name="Bandyopadhyay A."/>
            <person name="Elvitigala T."/>
            <person name="Welsh E."/>
            <person name="Stockel J."/>
            <person name="Liberton M."/>
            <person name="Min H."/>
            <person name="Sherman L.A."/>
            <person name="Pakrasi H.B."/>
        </authorList>
    </citation>
    <scope>NUCLEOTIDE SEQUENCE [LARGE SCALE GENOMIC DNA]</scope>
    <source>
        <strain evidence="3">PCC 7822</strain>
    </source>
</reference>
<feature type="transmembrane region" description="Helical" evidence="1">
    <location>
        <begin position="27"/>
        <end position="47"/>
    </location>
</feature>
<keyword evidence="1" id="KW-1133">Transmembrane helix</keyword>
<feature type="transmembrane region" description="Helical" evidence="1">
    <location>
        <begin position="53"/>
        <end position="80"/>
    </location>
</feature>
<keyword evidence="1" id="KW-0812">Transmembrane</keyword>
<evidence type="ECO:0000313" key="3">
    <source>
        <dbReference type="Proteomes" id="UP000008206"/>
    </source>
</evidence>
<gene>
    <name evidence="2" type="ordered locus">Cyan7822_3976</name>
</gene>
<evidence type="ECO:0000256" key="1">
    <source>
        <dbReference type="SAM" id="Phobius"/>
    </source>
</evidence>
<dbReference type="RefSeq" id="WP_013323969.1">
    <property type="nucleotide sequence ID" value="NC_014501.1"/>
</dbReference>
<dbReference type="EMBL" id="CP002198">
    <property type="protein sequence ID" value="ADN15901.1"/>
    <property type="molecule type" value="Genomic_DNA"/>
</dbReference>
<dbReference type="Proteomes" id="UP000008206">
    <property type="component" value="Chromosome"/>
</dbReference>
<keyword evidence="3" id="KW-1185">Reference proteome</keyword>
<dbReference type="AlphaFoldDB" id="E0U5R0"/>
<dbReference type="KEGG" id="cyj:Cyan7822_3976"/>
<evidence type="ECO:0000313" key="2">
    <source>
        <dbReference type="EMBL" id="ADN15901.1"/>
    </source>
</evidence>
<dbReference type="eggNOG" id="ENOG50321I1">
    <property type="taxonomic scope" value="Bacteria"/>
</dbReference>
<name>E0U5R0_GLOV7</name>
<keyword evidence="1" id="KW-0472">Membrane</keyword>